<keyword evidence="11" id="KW-1185">Reference proteome</keyword>
<evidence type="ECO:0000256" key="3">
    <source>
        <dbReference type="ARBA" id="ARBA00022737"/>
    </source>
</evidence>
<evidence type="ECO:0000256" key="5">
    <source>
        <dbReference type="ARBA" id="ARBA00023163"/>
    </source>
</evidence>
<keyword evidence="5" id="KW-0804">Transcription</keyword>
<dbReference type="PANTHER" id="PTHR47926">
    <property type="entry name" value="PENTATRICOPEPTIDE REPEAT-CONTAINING PROTEIN"/>
    <property type="match status" value="1"/>
</dbReference>
<dbReference type="SUPFAM" id="SSF48452">
    <property type="entry name" value="TPR-like"/>
    <property type="match status" value="1"/>
</dbReference>
<dbReference type="Gene3D" id="1.25.40.10">
    <property type="entry name" value="Tetratricopeptide repeat domain"/>
    <property type="match status" value="3"/>
</dbReference>
<feature type="repeat" description="PPR" evidence="7">
    <location>
        <begin position="406"/>
        <end position="440"/>
    </location>
</feature>
<dbReference type="GO" id="GO:0005634">
    <property type="term" value="C:nucleus"/>
    <property type="evidence" value="ECO:0007669"/>
    <property type="project" value="UniProtKB-SubCell"/>
</dbReference>
<dbReference type="Proteomes" id="UP000325577">
    <property type="component" value="Linkage Group LG6"/>
</dbReference>
<dbReference type="PANTHER" id="PTHR47926:SF437">
    <property type="entry name" value="PENTACOTRIPEPTIDE-REPEAT REGION OF PRORP DOMAIN-CONTAINING PROTEIN"/>
    <property type="match status" value="1"/>
</dbReference>
<keyword evidence="3" id="KW-0677">Repeat</keyword>
<dbReference type="InterPro" id="IPR046960">
    <property type="entry name" value="PPR_At4g14850-like_plant"/>
</dbReference>
<dbReference type="InterPro" id="IPR002885">
    <property type="entry name" value="PPR_rpt"/>
</dbReference>
<evidence type="ECO:0000313" key="10">
    <source>
        <dbReference type="EMBL" id="KAA8520345.1"/>
    </source>
</evidence>
<dbReference type="SUPFAM" id="SSF47459">
    <property type="entry name" value="HLH, helix-loop-helix DNA-binding domain"/>
    <property type="match status" value="1"/>
</dbReference>
<dbReference type="Pfam" id="PF01535">
    <property type="entry name" value="PPR"/>
    <property type="match status" value="1"/>
</dbReference>
<dbReference type="InterPro" id="IPR011598">
    <property type="entry name" value="bHLH_dom"/>
</dbReference>
<feature type="repeat" description="PPR" evidence="7">
    <location>
        <begin position="305"/>
        <end position="339"/>
    </location>
</feature>
<sequence>MVNRSLQTHKIEKLMSFSSSSFATSHAHDLNSQEFSILRIIESCKSIRELKQIHSYIIKTGRPQLQTQPVYTKTISMCALSPDIDLSYVHSVFAQLSNPNISNYNAIIRCLSGCKNNNESITALLLYRELLTRGLVPDNYTFPFLLKACAQLQALSEGKEVHAHAIKNGLSLDLYVMNTLMRMYAVCGVIGAVQKLFDESPNRDLVSWTTLIQGYVKMGYWKEGIRVFFEMCEAKFRADEMTMVIVLSACAKLGDLSLGRKIHKYMHDNKVTLDIYIGNALVDMYLKCGDACFARKVFNEMPVKNVVSWNSMISGLAQQGEFKEALDVFRKMQSRGVKPDDVTLVAVLNACANLGVIELGKWVHKYVDKHMIKADGFIGNALVDMYAKCGSIAEAFRVFDGMKCRDVYTYTAMIVGLAMHGQGERALDLFFEMPKMGIKPDEVTFVGVLTACSHVGLVEEGRKHFEDMVRVYNLVPQTEHYGCMVDLLGRAGLISEAEEFIENMPIEPDAFGWGALLGACRIHGKIELAERVMEKLLEIEPERDGAYILMTNIYSSANRWRDALKLRKAMKGRNMKKTPGCSSIEVDGVVHEFRKGDKAHPKAKEIYMLLDEMTSQLKSSGLWTHSDAFSNFCRKLQAVDKKSNIWGGRNDGEKNNGVSANHAAPADSTFIQSLQRPTDTGDKQNNSICIPKMYEETTSACYDTTTMQEGVAENGFSQPVPNCGSIFSMEELSNYHQNPSQEDAAAAAVDGVAATTAMEMELQQQLGMDMEHCYNSNNNSHSDTHLMQAVGHDSNQVLSYDHHQSNWETSVHDMQDMNFSHNHPHQEQHLQHVIMQNGHHQGFNSSSLPDTPYPPTADLLNLFHLPRCTPSSLLPNSSISFANPTQKSTNFSSSLGFLGDLPNVDSNAPVTNVLYDPLFHLNLPPQPPLFRELYNSLPHGYNLTASTAGSLFGGVDEREGSGVYQDGDGRNFDNGVLEFTRDINGMPKGRDGKNPEHFATERHRRQHLNEKYQALRSFVPNPTKTDRASIVGDAIEYIKELLRTVNELKILVDKKRCSRERSKRHKTEDDTAGDVESSNMKPLGDHQDQSYNGTSALRSSWLQRKSKDTEIDVRIIDDEVTIKLVQRKKINCLLFVSKALDELQLDLHHVAWWPHWRFLQLFVQHQDI</sequence>
<dbReference type="GO" id="GO:0003723">
    <property type="term" value="F:RNA binding"/>
    <property type="evidence" value="ECO:0007669"/>
    <property type="project" value="InterPro"/>
</dbReference>
<comment type="subcellular location">
    <subcellularLocation>
        <location evidence="1">Nucleus</location>
    </subcellularLocation>
</comment>
<dbReference type="GO" id="GO:0009451">
    <property type="term" value="P:RNA modification"/>
    <property type="evidence" value="ECO:0007669"/>
    <property type="project" value="InterPro"/>
</dbReference>
<evidence type="ECO:0000256" key="7">
    <source>
        <dbReference type="PROSITE-ProRule" id="PRU00708"/>
    </source>
</evidence>
<dbReference type="OrthoDB" id="185373at2759"/>
<dbReference type="InterPro" id="IPR011990">
    <property type="entry name" value="TPR-like_helical_dom_sf"/>
</dbReference>
<evidence type="ECO:0000256" key="4">
    <source>
        <dbReference type="ARBA" id="ARBA00023015"/>
    </source>
</evidence>
<proteinExistence type="inferred from homology"/>
<gene>
    <name evidence="10" type="ORF">F0562_014601</name>
</gene>
<keyword evidence="6" id="KW-0539">Nucleus</keyword>
<dbReference type="InterPro" id="IPR046848">
    <property type="entry name" value="E_motif"/>
</dbReference>
<dbReference type="Gene3D" id="4.10.280.10">
    <property type="entry name" value="Helix-loop-helix DNA-binding domain"/>
    <property type="match status" value="1"/>
</dbReference>
<evidence type="ECO:0000256" key="1">
    <source>
        <dbReference type="ARBA" id="ARBA00004123"/>
    </source>
</evidence>
<dbReference type="GO" id="GO:0046983">
    <property type="term" value="F:protein dimerization activity"/>
    <property type="evidence" value="ECO:0007669"/>
    <property type="project" value="InterPro"/>
</dbReference>
<name>A0A5J4ZNW1_9ASTE</name>
<reference evidence="10 11" key="1">
    <citation type="submission" date="2019-09" db="EMBL/GenBank/DDBJ databases">
        <title>A chromosome-level genome assembly of the Chinese tupelo Nyssa sinensis.</title>
        <authorList>
            <person name="Yang X."/>
            <person name="Kang M."/>
            <person name="Yang Y."/>
            <person name="Xiong H."/>
            <person name="Wang M."/>
            <person name="Zhang Z."/>
            <person name="Wang Z."/>
            <person name="Wu H."/>
            <person name="Ma T."/>
            <person name="Liu J."/>
            <person name="Xi Z."/>
        </authorList>
    </citation>
    <scope>NUCLEOTIDE SEQUENCE [LARGE SCALE GENOMIC DNA]</scope>
    <source>
        <strain evidence="10">J267</strain>
        <tissue evidence="10">Leaf</tissue>
    </source>
</reference>
<evidence type="ECO:0000256" key="8">
    <source>
        <dbReference type="SAM" id="MobiDB-lite"/>
    </source>
</evidence>
<dbReference type="Pfam" id="PF20431">
    <property type="entry name" value="E_motif"/>
    <property type="match status" value="1"/>
</dbReference>
<accession>A0A5J4ZNW1</accession>
<feature type="domain" description="BHLH" evidence="9">
    <location>
        <begin position="992"/>
        <end position="1041"/>
    </location>
</feature>
<dbReference type="FunFam" id="1.25.40.10:FF:000333">
    <property type="entry name" value="Pentatricopeptide repeat-containing protein"/>
    <property type="match status" value="1"/>
</dbReference>
<dbReference type="CDD" id="cd18918">
    <property type="entry name" value="bHLH_AtMYC1_like"/>
    <property type="match status" value="1"/>
</dbReference>
<feature type="repeat" description="PPR" evidence="7">
    <location>
        <begin position="204"/>
        <end position="238"/>
    </location>
</feature>
<dbReference type="NCBIfam" id="TIGR00756">
    <property type="entry name" value="PPR"/>
    <property type="match status" value="4"/>
</dbReference>
<dbReference type="Pfam" id="PF20430">
    <property type="entry name" value="Eplus_motif"/>
    <property type="match status" value="1"/>
</dbReference>
<comment type="similarity">
    <text evidence="2">Belongs to the PPR family. PCMP-H subfamily.</text>
</comment>
<feature type="region of interest" description="Disordered" evidence="8">
    <location>
        <begin position="1059"/>
        <end position="1092"/>
    </location>
</feature>
<dbReference type="Pfam" id="PF13041">
    <property type="entry name" value="PPR_2"/>
    <property type="match status" value="3"/>
</dbReference>
<dbReference type="InterPro" id="IPR045896">
    <property type="entry name" value="MYC1-like_bHLH"/>
</dbReference>
<evidence type="ECO:0000256" key="6">
    <source>
        <dbReference type="ARBA" id="ARBA00023242"/>
    </source>
</evidence>
<dbReference type="FunFam" id="1.25.40.10:FF:000184">
    <property type="entry name" value="Pentatricopeptide repeat-containing protein, chloroplastic"/>
    <property type="match status" value="1"/>
</dbReference>
<evidence type="ECO:0000313" key="11">
    <source>
        <dbReference type="Proteomes" id="UP000325577"/>
    </source>
</evidence>
<organism evidence="10 11">
    <name type="scientific">Nyssa sinensis</name>
    <dbReference type="NCBI Taxonomy" id="561372"/>
    <lineage>
        <taxon>Eukaryota</taxon>
        <taxon>Viridiplantae</taxon>
        <taxon>Streptophyta</taxon>
        <taxon>Embryophyta</taxon>
        <taxon>Tracheophyta</taxon>
        <taxon>Spermatophyta</taxon>
        <taxon>Magnoliopsida</taxon>
        <taxon>eudicotyledons</taxon>
        <taxon>Gunneridae</taxon>
        <taxon>Pentapetalae</taxon>
        <taxon>asterids</taxon>
        <taxon>Cornales</taxon>
        <taxon>Nyssaceae</taxon>
        <taxon>Nyssa</taxon>
    </lineage>
</organism>
<evidence type="ECO:0000256" key="2">
    <source>
        <dbReference type="ARBA" id="ARBA00006643"/>
    </source>
</evidence>
<protein>
    <recommendedName>
        <fullName evidence="9">BHLH domain-containing protein</fullName>
    </recommendedName>
</protein>
<dbReference type="FunFam" id="1.25.40.10:FF:000427">
    <property type="entry name" value="Pentatricopeptide repeat-containing protein chloroplastic"/>
    <property type="match status" value="1"/>
</dbReference>
<dbReference type="PROSITE" id="PS51375">
    <property type="entry name" value="PPR"/>
    <property type="match status" value="3"/>
</dbReference>
<keyword evidence="4" id="KW-0805">Transcription regulation</keyword>
<evidence type="ECO:0000259" key="9">
    <source>
        <dbReference type="PROSITE" id="PS50888"/>
    </source>
</evidence>
<dbReference type="EMBL" id="CM018049">
    <property type="protein sequence ID" value="KAA8520345.1"/>
    <property type="molecule type" value="Genomic_DNA"/>
</dbReference>
<dbReference type="PROSITE" id="PS50888">
    <property type="entry name" value="BHLH"/>
    <property type="match status" value="1"/>
</dbReference>
<dbReference type="InterPro" id="IPR046849">
    <property type="entry name" value="E2_motif"/>
</dbReference>
<dbReference type="SMART" id="SM00353">
    <property type="entry name" value="HLH"/>
    <property type="match status" value="1"/>
</dbReference>
<dbReference type="AlphaFoldDB" id="A0A5J4ZNW1"/>
<dbReference type="Pfam" id="PF00010">
    <property type="entry name" value="HLH"/>
    <property type="match status" value="1"/>
</dbReference>
<dbReference type="InterPro" id="IPR036638">
    <property type="entry name" value="HLH_DNA-bd_sf"/>
</dbReference>